<keyword evidence="2" id="KW-1185">Reference proteome</keyword>
<evidence type="ECO:0000313" key="1">
    <source>
        <dbReference type="EMBL" id="MED6148500.1"/>
    </source>
</evidence>
<protein>
    <recommendedName>
        <fullName evidence="3">DUF4283 domain-containing protein</fullName>
    </recommendedName>
</protein>
<dbReference type="Proteomes" id="UP001341840">
    <property type="component" value="Unassembled WGS sequence"/>
</dbReference>
<evidence type="ECO:0000313" key="2">
    <source>
        <dbReference type="Proteomes" id="UP001341840"/>
    </source>
</evidence>
<dbReference type="EMBL" id="JASCZI010091024">
    <property type="protein sequence ID" value="MED6148500.1"/>
    <property type="molecule type" value="Genomic_DNA"/>
</dbReference>
<organism evidence="1 2">
    <name type="scientific">Stylosanthes scabra</name>
    <dbReference type="NCBI Taxonomy" id="79078"/>
    <lineage>
        <taxon>Eukaryota</taxon>
        <taxon>Viridiplantae</taxon>
        <taxon>Streptophyta</taxon>
        <taxon>Embryophyta</taxon>
        <taxon>Tracheophyta</taxon>
        <taxon>Spermatophyta</taxon>
        <taxon>Magnoliopsida</taxon>
        <taxon>eudicotyledons</taxon>
        <taxon>Gunneridae</taxon>
        <taxon>Pentapetalae</taxon>
        <taxon>rosids</taxon>
        <taxon>fabids</taxon>
        <taxon>Fabales</taxon>
        <taxon>Fabaceae</taxon>
        <taxon>Papilionoideae</taxon>
        <taxon>50 kb inversion clade</taxon>
        <taxon>dalbergioids sensu lato</taxon>
        <taxon>Dalbergieae</taxon>
        <taxon>Pterocarpus clade</taxon>
        <taxon>Stylosanthes</taxon>
    </lineage>
</organism>
<gene>
    <name evidence="1" type="ORF">PIB30_053761</name>
</gene>
<reference evidence="1 2" key="1">
    <citation type="journal article" date="2023" name="Plants (Basel)">
        <title>Bridging the Gap: Combining Genomics and Transcriptomics Approaches to Understand Stylosanthes scabra, an Orphan Legume from the Brazilian Caatinga.</title>
        <authorList>
            <person name="Ferreira-Neto J.R.C."/>
            <person name="da Silva M.D."/>
            <person name="Binneck E."/>
            <person name="de Melo N.F."/>
            <person name="da Silva R.H."/>
            <person name="de Melo A.L.T.M."/>
            <person name="Pandolfi V."/>
            <person name="Bustamante F.O."/>
            <person name="Brasileiro-Vidal A.C."/>
            <person name="Benko-Iseppon A.M."/>
        </authorList>
    </citation>
    <scope>NUCLEOTIDE SEQUENCE [LARGE SCALE GENOMIC DNA]</scope>
    <source>
        <tissue evidence="1">Leaves</tissue>
    </source>
</reference>
<accession>A0ABU6TIB8</accession>
<proteinExistence type="predicted"/>
<name>A0ABU6TIB8_9FABA</name>
<sequence>MVDCSGGNLPSMAGDDQGDPDMIYFEEEIVAQSLQSCSPSSIGRILADQKFSVGTLKAALGAIWSHPTGFKVEDTGQHDDLTHVPLWLQFWDIPEHFKTKELGRVIAKSFGKVKDVDFFAV</sequence>
<comment type="caution">
    <text evidence="1">The sequence shown here is derived from an EMBL/GenBank/DDBJ whole genome shotgun (WGS) entry which is preliminary data.</text>
</comment>
<evidence type="ECO:0008006" key="3">
    <source>
        <dbReference type="Google" id="ProtNLM"/>
    </source>
</evidence>